<protein>
    <submittedName>
        <fullName evidence="2">Uncharacterized protein</fullName>
    </submittedName>
</protein>
<feature type="region of interest" description="Disordered" evidence="1">
    <location>
        <begin position="104"/>
        <end position="126"/>
    </location>
</feature>
<gene>
    <name evidence="2" type="ORF">EYF80_038276</name>
</gene>
<feature type="compositionally biased region" description="Basic and acidic residues" evidence="1">
    <location>
        <begin position="58"/>
        <end position="73"/>
    </location>
</feature>
<evidence type="ECO:0000313" key="3">
    <source>
        <dbReference type="Proteomes" id="UP000314294"/>
    </source>
</evidence>
<dbReference type="Proteomes" id="UP000314294">
    <property type="component" value="Unassembled WGS sequence"/>
</dbReference>
<feature type="compositionally biased region" description="Basic and acidic residues" evidence="1">
    <location>
        <begin position="113"/>
        <end position="126"/>
    </location>
</feature>
<name>A0A4Z2GEF3_9TELE</name>
<evidence type="ECO:0000256" key="1">
    <source>
        <dbReference type="SAM" id="MobiDB-lite"/>
    </source>
</evidence>
<sequence length="382" mass="41835">MLKEMESAKRKMVDTMTSTERCGPRLCNERAVLPQYTYHVQYVLWVYLFVRPLGDAHHEEEQPGEADSQHHGDEEEDIDVGVSPPHRQLAQLLQGQRAEERHVQTVGQVEGEGEQRQRGGHQPAEHQVAHALLHQFHLMMPLISNTDMSAFLQSPCSQMMALTRSLDGLSSSLLIVVVVGSAMPAAVNLALDSLSLLPVEAESGPWRSSSHRVSSVSEAGREPSLGLRRSSAVGIALTEASSCFEVTKEVVPHPSKPHEEHATPSSSLAFLKLPRPVLHRVAVLDAGLPGGHRLDSVDTIWQCTVPSSSIRHMGPNTSLALAPGTSTKYSTRIHEEMDLEVTWIHHLKKKGNSSTRTRPFRVSAVQGLLGLALLNAILAIVI</sequence>
<proteinExistence type="predicted"/>
<keyword evidence="3" id="KW-1185">Reference proteome</keyword>
<feature type="region of interest" description="Disordered" evidence="1">
    <location>
        <begin position="58"/>
        <end position="81"/>
    </location>
</feature>
<dbReference type="EMBL" id="SRLO01000579">
    <property type="protein sequence ID" value="TNN51535.1"/>
    <property type="molecule type" value="Genomic_DNA"/>
</dbReference>
<reference evidence="2 3" key="1">
    <citation type="submission" date="2019-03" db="EMBL/GenBank/DDBJ databases">
        <title>First draft genome of Liparis tanakae, snailfish: a comprehensive survey of snailfish specific genes.</title>
        <authorList>
            <person name="Kim W."/>
            <person name="Song I."/>
            <person name="Jeong J.-H."/>
            <person name="Kim D."/>
            <person name="Kim S."/>
            <person name="Ryu S."/>
            <person name="Song J.Y."/>
            <person name="Lee S.K."/>
        </authorList>
    </citation>
    <scope>NUCLEOTIDE SEQUENCE [LARGE SCALE GENOMIC DNA]</scope>
    <source>
        <tissue evidence="2">Muscle</tissue>
    </source>
</reference>
<dbReference type="AlphaFoldDB" id="A0A4Z2GEF3"/>
<dbReference type="OrthoDB" id="10066656at2759"/>
<accession>A0A4Z2GEF3</accession>
<comment type="caution">
    <text evidence="2">The sequence shown here is derived from an EMBL/GenBank/DDBJ whole genome shotgun (WGS) entry which is preliminary data.</text>
</comment>
<organism evidence="2 3">
    <name type="scientific">Liparis tanakae</name>
    <name type="common">Tanaka's snailfish</name>
    <dbReference type="NCBI Taxonomy" id="230148"/>
    <lineage>
        <taxon>Eukaryota</taxon>
        <taxon>Metazoa</taxon>
        <taxon>Chordata</taxon>
        <taxon>Craniata</taxon>
        <taxon>Vertebrata</taxon>
        <taxon>Euteleostomi</taxon>
        <taxon>Actinopterygii</taxon>
        <taxon>Neopterygii</taxon>
        <taxon>Teleostei</taxon>
        <taxon>Neoteleostei</taxon>
        <taxon>Acanthomorphata</taxon>
        <taxon>Eupercaria</taxon>
        <taxon>Perciformes</taxon>
        <taxon>Cottioidei</taxon>
        <taxon>Cottales</taxon>
        <taxon>Liparidae</taxon>
        <taxon>Liparis</taxon>
    </lineage>
</organism>
<evidence type="ECO:0000313" key="2">
    <source>
        <dbReference type="EMBL" id="TNN51535.1"/>
    </source>
</evidence>